<gene>
    <name evidence="2" type="ORF">ERX37_08920</name>
</gene>
<keyword evidence="1" id="KW-0472">Membrane</keyword>
<reference evidence="2 3" key="1">
    <citation type="submission" date="2019-01" db="EMBL/GenBank/DDBJ databases">
        <title>Draft genome sequences of the type strains of six Macrococcus species.</title>
        <authorList>
            <person name="Mazhar S."/>
            <person name="Altermann E."/>
            <person name="Hill C."/>
            <person name="Mcauliffe O."/>
        </authorList>
    </citation>
    <scope>NUCLEOTIDE SEQUENCE [LARGE SCALE GENOMIC DNA]</scope>
    <source>
        <strain evidence="2 3">CCM4809</strain>
    </source>
</reference>
<keyword evidence="1" id="KW-0812">Transmembrane</keyword>
<dbReference type="OrthoDB" id="2407917at2"/>
<evidence type="ECO:0000256" key="1">
    <source>
        <dbReference type="SAM" id="Phobius"/>
    </source>
</evidence>
<dbReference type="PANTHER" id="PTHR41307">
    <property type="entry name" value="MEMBRANE PROTEIN-RELATED"/>
    <property type="match status" value="1"/>
</dbReference>
<dbReference type="SUPFAM" id="SSF158560">
    <property type="entry name" value="BH3980-like"/>
    <property type="match status" value="1"/>
</dbReference>
<feature type="transmembrane region" description="Helical" evidence="1">
    <location>
        <begin position="172"/>
        <end position="196"/>
    </location>
</feature>
<keyword evidence="3" id="KW-1185">Reference proteome</keyword>
<dbReference type="Proteomes" id="UP000295328">
    <property type="component" value="Unassembled WGS sequence"/>
</dbReference>
<feature type="transmembrane region" description="Helical" evidence="1">
    <location>
        <begin position="202"/>
        <end position="220"/>
    </location>
</feature>
<dbReference type="PANTHER" id="PTHR41307:SF1">
    <property type="entry name" value="MEMBRANE PROTEIN"/>
    <property type="match status" value="1"/>
</dbReference>
<feature type="transmembrane region" description="Helical" evidence="1">
    <location>
        <begin position="138"/>
        <end position="160"/>
    </location>
</feature>
<comment type="caution">
    <text evidence="2">The sequence shown here is derived from an EMBL/GenBank/DDBJ whole genome shotgun (WGS) entry which is preliminary data.</text>
</comment>
<name>A0A4R6BIW9_9STAP</name>
<dbReference type="AlphaFoldDB" id="A0A4R6BIW9"/>
<accession>A0A4R6BIW9</accession>
<dbReference type="EMBL" id="SCWE01000003">
    <property type="protein sequence ID" value="TDM01605.1"/>
    <property type="molecule type" value="Genomic_DNA"/>
</dbReference>
<dbReference type="Pfam" id="PF06570">
    <property type="entry name" value="DUF1129"/>
    <property type="match status" value="1"/>
</dbReference>
<keyword evidence="1" id="KW-1133">Transmembrane helix</keyword>
<dbReference type="InterPro" id="IPR009214">
    <property type="entry name" value="DUF1129"/>
</dbReference>
<evidence type="ECO:0000313" key="2">
    <source>
        <dbReference type="EMBL" id="TDM01605.1"/>
    </source>
</evidence>
<sequence>MEDKHLNEFNAMNLDYMRKTKYLNGSNKAAFMAVANYVRFSYTKSERDAHVILSDMLDHLIEAQENGTQTADFFGDDYQAFAQEITAELPDESRYKMLYHFLFILVLNLGSVTLAYGVGDLIKLLATGTHLRFPLISLIISCTVFVVTVSLLTFFMIITARNNTSKTLKTKLIIYLLVFLMLMVPLLFFIFFPIGSIMSFKYYYAIPSGIILFVLARYFYKKMSR</sequence>
<dbReference type="Gene3D" id="1.10.1900.10">
    <property type="entry name" value="c-terminal domain of poly(a) binding protein"/>
    <property type="match status" value="1"/>
</dbReference>
<protein>
    <submittedName>
        <fullName evidence="2">DUF1129 family protein</fullName>
    </submittedName>
</protein>
<organism evidence="2 3">
    <name type="scientific">Macrococcus hajekii</name>
    <dbReference type="NCBI Taxonomy" id="198482"/>
    <lineage>
        <taxon>Bacteria</taxon>
        <taxon>Bacillati</taxon>
        <taxon>Bacillota</taxon>
        <taxon>Bacilli</taxon>
        <taxon>Bacillales</taxon>
        <taxon>Staphylococcaceae</taxon>
        <taxon>Macrococcus</taxon>
    </lineage>
</organism>
<feature type="transmembrane region" description="Helical" evidence="1">
    <location>
        <begin position="98"/>
        <end position="118"/>
    </location>
</feature>
<evidence type="ECO:0000313" key="3">
    <source>
        <dbReference type="Proteomes" id="UP000295328"/>
    </source>
</evidence>
<proteinExistence type="predicted"/>